<name>A0A286T7S5_9BURK</name>
<keyword evidence="1" id="KW-1133">Transmembrane helix</keyword>
<reference evidence="2" key="2">
    <citation type="journal article" date="2017" name="Genome Announc.">
        <title>High-Quality Draft Genome Sequence of Burkholderia contaminans CH-1, a Gram-Negative Bacterium That Metabolizes 2-Azahypoxanthine, a Plant Growth-Regulating Compound.</title>
        <authorList>
            <person name="Choi J.-H."/>
            <person name="Sugiura H."/>
            <person name="Moriuchi R."/>
            <person name="Kawagishi H."/>
            <person name="Dohra H."/>
        </authorList>
    </citation>
    <scope>NUCLEOTIDE SEQUENCE</scope>
    <source>
        <strain evidence="2">CH-1</strain>
        <plasmid evidence="2">pBC453</plasmid>
    </source>
</reference>
<dbReference type="RefSeq" id="WP_135370900.1">
    <property type="nucleotide sequence ID" value="NZ_AP018360.1"/>
</dbReference>
<organism evidence="2">
    <name type="scientific">Burkholderia contaminans</name>
    <dbReference type="NCBI Taxonomy" id="488447"/>
    <lineage>
        <taxon>Bacteria</taxon>
        <taxon>Pseudomonadati</taxon>
        <taxon>Pseudomonadota</taxon>
        <taxon>Betaproteobacteria</taxon>
        <taxon>Burkholderiales</taxon>
        <taxon>Burkholderiaceae</taxon>
        <taxon>Burkholderia</taxon>
        <taxon>Burkholderia cepacia complex</taxon>
    </lineage>
</organism>
<keyword evidence="2" id="KW-0614">Plasmid</keyword>
<evidence type="ECO:0000313" key="2">
    <source>
        <dbReference type="EMBL" id="BBA45619.1"/>
    </source>
</evidence>
<keyword evidence="1" id="KW-0472">Membrane</keyword>
<keyword evidence="1" id="KW-0812">Transmembrane</keyword>
<geneLocation type="plasmid" evidence="2">
    <name>pBC453</name>
</geneLocation>
<protein>
    <submittedName>
        <fullName evidence="2">Uncharacterized protein</fullName>
    </submittedName>
</protein>
<gene>
    <name evidence="2" type="ORF">BCCH1_81300</name>
</gene>
<reference evidence="2" key="1">
    <citation type="journal article" date="2016" name="Biosci. Biotechnol. Biochem.">
        <title>Bioconversion of AHX to AOH by resting cells of Burkholderia contaminans CH-1.</title>
        <authorList>
            <person name="Choi J.H."/>
            <person name="Kikuchi A."/>
            <person name="Pumkaeo P."/>
            <person name="Hirai H."/>
            <person name="Tokuyama S."/>
            <person name="Kawagishi H."/>
        </authorList>
    </citation>
    <scope>NUCLEOTIDE SEQUENCE</scope>
    <source>
        <strain evidence="2">CH-1</strain>
        <plasmid evidence="2">pBC453</plasmid>
    </source>
</reference>
<dbReference type="EMBL" id="AP018360">
    <property type="protein sequence ID" value="BBA45619.1"/>
    <property type="molecule type" value="Genomic_DNA"/>
</dbReference>
<proteinExistence type="predicted"/>
<accession>A0A286T7S5</accession>
<evidence type="ECO:0000256" key="1">
    <source>
        <dbReference type="SAM" id="Phobius"/>
    </source>
</evidence>
<sequence>MDTSNEKTTGTTAERQAVPPLKVYLIALAVVGAGIMIVHEGPMHIAGRVITSLQQLVLGI</sequence>
<dbReference type="AlphaFoldDB" id="A0A286T7S5"/>
<feature type="transmembrane region" description="Helical" evidence="1">
    <location>
        <begin position="21"/>
        <end position="38"/>
    </location>
</feature>